<keyword evidence="16" id="KW-1185">Reference proteome</keyword>
<evidence type="ECO:0000256" key="1">
    <source>
        <dbReference type="ARBA" id="ARBA00004232"/>
    </source>
</evidence>
<evidence type="ECO:0000256" key="5">
    <source>
        <dbReference type="ARBA" id="ARBA00022692"/>
    </source>
</evidence>
<keyword evidence="6" id="KW-0509">mRNA transport</keyword>
<comment type="subcellular location">
    <subcellularLocation>
        <location evidence="1">Nucleus membrane</location>
        <topology evidence="1">Multi-pass membrane protein</topology>
    </subcellularLocation>
    <subcellularLocation>
        <location evidence="2">Nucleus</location>
        <location evidence="2">Nuclear pore complex</location>
    </subcellularLocation>
</comment>
<dbReference type="GO" id="GO:0051028">
    <property type="term" value="P:mRNA transport"/>
    <property type="evidence" value="ECO:0007669"/>
    <property type="project" value="UniProtKB-KW"/>
</dbReference>
<evidence type="ECO:0000313" key="15">
    <source>
        <dbReference type="EMBL" id="CAH0513921.1"/>
    </source>
</evidence>
<evidence type="ECO:0000256" key="13">
    <source>
        <dbReference type="SAM" id="Phobius"/>
    </source>
</evidence>
<evidence type="ECO:0000313" key="14">
    <source>
        <dbReference type="EMBL" id="CAH0477847.1"/>
    </source>
</evidence>
<evidence type="ECO:0000256" key="11">
    <source>
        <dbReference type="ARBA" id="ARBA00023136"/>
    </source>
</evidence>
<proteinExistence type="inferred from homology"/>
<comment type="similarity">
    <text evidence="3">Belongs to the NDC1 family.</text>
</comment>
<gene>
    <name evidence="15" type="ORF">PBS001_LOCUS704</name>
    <name evidence="14" type="ORF">PBS003_LOCUS4573</name>
</gene>
<keyword evidence="10" id="KW-0906">Nuclear pore complex</keyword>
<evidence type="ECO:0000256" key="3">
    <source>
        <dbReference type="ARBA" id="ARBA00005760"/>
    </source>
</evidence>
<reference evidence="14 16" key="1">
    <citation type="submission" date="2021-11" db="EMBL/GenBank/DDBJ databases">
        <authorList>
            <person name="Islam A."/>
            <person name="Islam S."/>
            <person name="Flora M.S."/>
            <person name="Rahman M."/>
            <person name="Ziaur R.M."/>
            <person name="Epstein J.H."/>
            <person name="Hassan M."/>
            <person name="Klassen M."/>
            <person name="Woodard K."/>
            <person name="Webb A."/>
            <person name="Webby R.J."/>
            <person name="El Zowalaty M.E."/>
        </authorList>
    </citation>
    <scope>NUCLEOTIDE SEQUENCE</scope>
    <source>
        <strain evidence="15">Pbs1</strain>
        <strain evidence="14">Pbs3</strain>
    </source>
</reference>
<dbReference type="InterPro" id="IPR019049">
    <property type="entry name" value="Nucleoporin_prot_Ndc1/Nup"/>
</dbReference>
<keyword evidence="9" id="KW-0811">Translocation</keyword>
<dbReference type="Proteomes" id="UP001160483">
    <property type="component" value="Unassembled WGS sequence"/>
</dbReference>
<sequence>MGFAHSLEVLCALLRLYTTISSSTRTSSSFLLGETHPHLQQRLQQTLRAVALTIFGTVCLSLLLLCLLPVLSPFKTSSLTGFLLVLGLLWTVTVSQLTLRYALLPTSRHMKAEPVVRPPGRLQTAVCAVLDIVARMHQQPQLLVLFLLCVIHSYIWKLVLYYGMASSAQVAENFGLFAIAGGFVSFVSFVMVEKSLGEDPFVLDPHAAFVKAMQRDVVRAVRRGVLVNVVGRVLCWLFSSSEELGADTREAGFLSLHASRTGFQLASSALENLATLSAASVFRILLFRATYQIVDSGYGTNNLWDSLVVVKVKDGDVAGALFATEVIVVPQTSTPLHEQYLQGLQKRMDAALKKISDKETGKAPADAEDVEILDSLFKFENLLVGCKFNTDARDLLFASRDRWNALFNSTTAVIDGFTLMLRLLDTLQDRKSSMVDSSPTGALALEQSFATLLRFVNSQQNAHPLILLHQHPHLANLCISSDSVKSAIRYFVESKLQFAARRFLIEEARRRVFQRVKVVRAANSLLCHLVSVSRAEDKRGHVQHTIPAVLSSLLECRNALEAYMETCLKESKTTDVYVQEARTLAKGIDNGIYRITEVFQAELSLFAFPSNVETALTAYREL</sequence>
<protein>
    <submittedName>
        <fullName evidence="14">Uncharacterized protein</fullName>
    </submittedName>
</protein>
<evidence type="ECO:0000256" key="7">
    <source>
        <dbReference type="ARBA" id="ARBA00022927"/>
    </source>
</evidence>
<evidence type="ECO:0000256" key="12">
    <source>
        <dbReference type="ARBA" id="ARBA00023242"/>
    </source>
</evidence>
<dbReference type="GO" id="GO:0031965">
    <property type="term" value="C:nuclear membrane"/>
    <property type="evidence" value="ECO:0007669"/>
    <property type="project" value="UniProtKB-SubCell"/>
</dbReference>
<dbReference type="PANTHER" id="PTHR13269">
    <property type="entry name" value="NUCLEOPORIN NDC1"/>
    <property type="match status" value="1"/>
</dbReference>
<name>A0AAU9KUD4_9STRA</name>
<keyword evidence="12" id="KW-0539">Nucleus</keyword>
<feature type="transmembrane region" description="Helical" evidence="13">
    <location>
        <begin position="82"/>
        <end position="103"/>
    </location>
</feature>
<dbReference type="AlphaFoldDB" id="A0AAU9KUD4"/>
<dbReference type="Pfam" id="PF09531">
    <property type="entry name" value="Ndc1_Nup"/>
    <property type="match status" value="1"/>
</dbReference>
<feature type="transmembrane region" description="Helical" evidence="13">
    <location>
        <begin position="49"/>
        <end position="70"/>
    </location>
</feature>
<comment type="caution">
    <text evidence="14">The sequence shown here is derived from an EMBL/GenBank/DDBJ whole genome shotgun (WGS) entry which is preliminary data.</text>
</comment>
<evidence type="ECO:0000256" key="9">
    <source>
        <dbReference type="ARBA" id="ARBA00023010"/>
    </source>
</evidence>
<accession>A0AAU9KUD4</accession>
<keyword evidence="7" id="KW-0653">Protein transport</keyword>
<keyword evidence="8 13" id="KW-1133">Transmembrane helix</keyword>
<feature type="transmembrane region" description="Helical" evidence="13">
    <location>
        <begin position="174"/>
        <end position="192"/>
    </location>
</feature>
<evidence type="ECO:0000313" key="17">
    <source>
        <dbReference type="Proteomes" id="UP001160483"/>
    </source>
</evidence>
<dbReference type="GO" id="GO:0070762">
    <property type="term" value="C:nuclear pore transmembrane ring"/>
    <property type="evidence" value="ECO:0007669"/>
    <property type="project" value="TreeGrafter"/>
</dbReference>
<evidence type="ECO:0000256" key="10">
    <source>
        <dbReference type="ARBA" id="ARBA00023132"/>
    </source>
</evidence>
<dbReference type="PANTHER" id="PTHR13269:SF6">
    <property type="entry name" value="NUCLEOPORIN NDC1"/>
    <property type="match status" value="1"/>
</dbReference>
<organism evidence="14 17">
    <name type="scientific">Peronospora belbahrii</name>
    <dbReference type="NCBI Taxonomy" id="622444"/>
    <lineage>
        <taxon>Eukaryota</taxon>
        <taxon>Sar</taxon>
        <taxon>Stramenopiles</taxon>
        <taxon>Oomycota</taxon>
        <taxon>Peronosporomycetes</taxon>
        <taxon>Peronosporales</taxon>
        <taxon>Peronosporaceae</taxon>
        <taxon>Peronospora</taxon>
    </lineage>
</organism>
<evidence type="ECO:0000256" key="2">
    <source>
        <dbReference type="ARBA" id="ARBA00004567"/>
    </source>
</evidence>
<dbReference type="GO" id="GO:0015031">
    <property type="term" value="P:protein transport"/>
    <property type="evidence" value="ECO:0007669"/>
    <property type="project" value="UniProtKB-KW"/>
</dbReference>
<dbReference type="EMBL" id="CAKKTJ010000199">
    <property type="protein sequence ID" value="CAH0477847.1"/>
    <property type="molecule type" value="Genomic_DNA"/>
</dbReference>
<keyword evidence="11 13" id="KW-0472">Membrane</keyword>
<feature type="transmembrane region" description="Helical" evidence="13">
    <location>
        <begin position="142"/>
        <end position="162"/>
    </location>
</feature>
<dbReference type="GO" id="GO:0006999">
    <property type="term" value="P:nuclear pore organization"/>
    <property type="evidence" value="ECO:0007669"/>
    <property type="project" value="TreeGrafter"/>
</dbReference>
<evidence type="ECO:0000256" key="8">
    <source>
        <dbReference type="ARBA" id="ARBA00022989"/>
    </source>
</evidence>
<evidence type="ECO:0000256" key="6">
    <source>
        <dbReference type="ARBA" id="ARBA00022816"/>
    </source>
</evidence>
<keyword evidence="5 13" id="KW-0812">Transmembrane</keyword>
<dbReference type="GO" id="GO:0030674">
    <property type="term" value="F:protein-macromolecule adaptor activity"/>
    <property type="evidence" value="ECO:0007669"/>
    <property type="project" value="TreeGrafter"/>
</dbReference>
<keyword evidence="4" id="KW-0813">Transport</keyword>
<evidence type="ECO:0000256" key="4">
    <source>
        <dbReference type="ARBA" id="ARBA00022448"/>
    </source>
</evidence>
<dbReference type="Proteomes" id="UP001158986">
    <property type="component" value="Unassembled WGS sequence"/>
</dbReference>
<dbReference type="EMBL" id="CAKLCB010000048">
    <property type="protein sequence ID" value="CAH0513921.1"/>
    <property type="molecule type" value="Genomic_DNA"/>
</dbReference>
<evidence type="ECO:0000313" key="16">
    <source>
        <dbReference type="Proteomes" id="UP001158986"/>
    </source>
</evidence>